<dbReference type="AlphaFoldDB" id="A0A0S2FB28"/>
<dbReference type="RefSeq" id="WP_057917966.1">
    <property type="nucleotide sequence ID" value="NZ_CP011129.1"/>
</dbReference>
<keyword evidence="5" id="KW-0624">Polysaccharide degradation</keyword>
<feature type="domain" description="Glycoside hydrolase family 9" evidence="7">
    <location>
        <begin position="168"/>
        <end position="565"/>
    </location>
</feature>
<dbReference type="InterPro" id="IPR004197">
    <property type="entry name" value="Cellulase_Ig-like"/>
</dbReference>
<evidence type="ECO:0000313" key="9">
    <source>
        <dbReference type="EMBL" id="ALN80745.1"/>
    </source>
</evidence>
<feature type="domain" description="Cellulase Ig-like" evidence="8">
    <location>
        <begin position="60"/>
        <end position="135"/>
    </location>
</feature>
<dbReference type="Pfam" id="PF02927">
    <property type="entry name" value="CelD_N"/>
    <property type="match status" value="1"/>
</dbReference>
<evidence type="ECO:0000259" key="7">
    <source>
        <dbReference type="Pfam" id="PF00759"/>
    </source>
</evidence>
<evidence type="ECO:0000256" key="5">
    <source>
        <dbReference type="ARBA" id="ARBA00023326"/>
    </source>
</evidence>
<keyword evidence="3" id="KW-0119">Carbohydrate metabolism</keyword>
<keyword evidence="2" id="KW-0378">Hydrolase</keyword>
<feature type="chain" id="PRO_5006597145" evidence="6">
    <location>
        <begin position="32"/>
        <end position="631"/>
    </location>
</feature>
<dbReference type="PANTHER" id="PTHR22298">
    <property type="entry name" value="ENDO-1,4-BETA-GLUCANASE"/>
    <property type="match status" value="1"/>
</dbReference>
<dbReference type="Pfam" id="PF00759">
    <property type="entry name" value="Glyco_hydro_9"/>
    <property type="match status" value="1"/>
</dbReference>
<evidence type="ECO:0000313" key="10">
    <source>
        <dbReference type="Proteomes" id="UP000060787"/>
    </source>
</evidence>
<evidence type="ECO:0000256" key="6">
    <source>
        <dbReference type="SAM" id="SignalP"/>
    </source>
</evidence>
<dbReference type="GO" id="GO:0000272">
    <property type="term" value="P:polysaccharide catabolic process"/>
    <property type="evidence" value="ECO:0007669"/>
    <property type="project" value="UniProtKB-KW"/>
</dbReference>
<proteinExistence type="inferred from homology"/>
<dbReference type="InterPro" id="IPR001701">
    <property type="entry name" value="Glyco_hydro_9"/>
</dbReference>
<evidence type="ECO:0000256" key="3">
    <source>
        <dbReference type="ARBA" id="ARBA00023277"/>
    </source>
</evidence>
<dbReference type="SUPFAM" id="SSF48208">
    <property type="entry name" value="Six-hairpin glycosidases"/>
    <property type="match status" value="1"/>
</dbReference>
<evidence type="ECO:0000259" key="8">
    <source>
        <dbReference type="Pfam" id="PF02927"/>
    </source>
</evidence>
<dbReference type="KEGG" id="lab:LA76x_2615"/>
<protein>
    <submittedName>
        <fullName evidence="9">Endoglucanase-related protein</fullName>
    </submittedName>
</protein>
<organism evidence="9 10">
    <name type="scientific">Lysobacter antibioticus</name>
    <dbReference type="NCBI Taxonomy" id="84531"/>
    <lineage>
        <taxon>Bacteria</taxon>
        <taxon>Pseudomonadati</taxon>
        <taxon>Pseudomonadota</taxon>
        <taxon>Gammaproteobacteria</taxon>
        <taxon>Lysobacterales</taxon>
        <taxon>Lysobacteraceae</taxon>
        <taxon>Lysobacter</taxon>
    </lineage>
</organism>
<keyword evidence="6" id="KW-0732">Signal</keyword>
<dbReference type="InterPro" id="IPR013783">
    <property type="entry name" value="Ig-like_fold"/>
</dbReference>
<dbReference type="InterPro" id="IPR008928">
    <property type="entry name" value="6-hairpin_glycosidase_sf"/>
</dbReference>
<dbReference type="Gene3D" id="1.50.10.10">
    <property type="match status" value="1"/>
</dbReference>
<dbReference type="STRING" id="84531.LA76x_2615"/>
<evidence type="ECO:0000256" key="1">
    <source>
        <dbReference type="ARBA" id="ARBA00007072"/>
    </source>
</evidence>
<dbReference type="eggNOG" id="ENOG502Z8YH">
    <property type="taxonomic scope" value="Bacteria"/>
</dbReference>
<dbReference type="InterPro" id="IPR014756">
    <property type="entry name" value="Ig_E-set"/>
</dbReference>
<dbReference type="Gene3D" id="2.60.40.10">
    <property type="entry name" value="Immunoglobulins"/>
    <property type="match status" value="1"/>
</dbReference>
<sequence>MTCVPHARKNAIQAMAALTIALSSLLQVAGAASAELATTAPATKPKTSVSVSLPKQPLLVQINQVALERRGPKRAVVEFAGEAGEGSYTVLRDGQPIKKGDLRPLQPFAEWGPRKRYFSVDFSDAEEVGRYEVEVRIGKQRAVSASVLVRDNAVFATTGTQLLGYFKRSRHTDDADRNLRIFQTSRKVDAWGGWQDAGGDKGKYLSHLGYANHFNPQQASMAAWVLAYGAHARKALFAAHGLQTQVEDEAFWGADYLHRVLDAEGYFYTTVFDQWGTPGVERMVTGYEGSAGTFTTLYRSAFRAGGGMAIAALARASMLAKQAGRHGEFDGAQYLADAERAYAHLRKFNPQYGADGKENIIDDYTALMALVELHNATGHSRYLDDARERAASLIARQQADGGFVSDGGSRPYYHAAEAGLPVISLSAYVDIEPERGRRQRVLEAIGSALKHELAITNAVANPYGYARQRFQLTQDGKAAGEILEGFFIPHRNETGYWWQGESARLASLSAAMVIGGRKLAEQGTAGYGLSADRAAYAQSQLDWTLGRNPYGISMLYGFGKKNPPTVLESAGEMFVGGISNGITGAPGSDTGAGISFAPGPDSEQWRWVEQWIPHTTWMLFAVMAMTPDETR</sequence>
<name>A0A0S2FB28_LYSAN</name>
<evidence type="ECO:0000256" key="2">
    <source>
        <dbReference type="ARBA" id="ARBA00022801"/>
    </source>
</evidence>
<reference evidence="9 10" key="1">
    <citation type="journal article" date="2015" name="BMC Genomics">
        <title>Comparative genomics and metabolic profiling of the genus Lysobacter.</title>
        <authorList>
            <person name="de Bruijn I."/>
            <person name="Cheng X."/>
            <person name="de Jager V."/>
            <person name="Exposito R.G."/>
            <person name="Watrous J."/>
            <person name="Patel N."/>
            <person name="Postma J."/>
            <person name="Dorrestein P.C."/>
            <person name="Kobayashi D."/>
            <person name="Raaijmakers J.M."/>
        </authorList>
    </citation>
    <scope>NUCLEOTIDE SEQUENCE [LARGE SCALE GENOMIC DNA]</scope>
    <source>
        <strain evidence="9 10">76</strain>
    </source>
</reference>
<dbReference type="EMBL" id="CP011129">
    <property type="protein sequence ID" value="ALN80745.1"/>
    <property type="molecule type" value="Genomic_DNA"/>
</dbReference>
<evidence type="ECO:0000256" key="4">
    <source>
        <dbReference type="ARBA" id="ARBA00023295"/>
    </source>
</evidence>
<dbReference type="SUPFAM" id="SSF81296">
    <property type="entry name" value="E set domains"/>
    <property type="match status" value="1"/>
</dbReference>
<keyword evidence="4" id="KW-0326">Glycosidase</keyword>
<dbReference type="Proteomes" id="UP000060787">
    <property type="component" value="Chromosome"/>
</dbReference>
<accession>A0A0S2FB28</accession>
<dbReference type="PATRIC" id="fig|84531.8.peg.2626"/>
<keyword evidence="10" id="KW-1185">Reference proteome</keyword>
<dbReference type="InterPro" id="IPR012341">
    <property type="entry name" value="6hp_glycosidase-like_sf"/>
</dbReference>
<gene>
    <name evidence="9" type="ORF">LA76x_2615</name>
</gene>
<comment type="similarity">
    <text evidence="1">Belongs to the glycosyl hydrolase 9 (cellulase E) family.</text>
</comment>
<dbReference type="GO" id="GO:0008810">
    <property type="term" value="F:cellulase activity"/>
    <property type="evidence" value="ECO:0007669"/>
    <property type="project" value="InterPro"/>
</dbReference>
<feature type="signal peptide" evidence="6">
    <location>
        <begin position="1"/>
        <end position="31"/>
    </location>
</feature>